<organism evidence="2 3">
    <name type="scientific">Anser cygnoides</name>
    <name type="common">Swan goose</name>
    <dbReference type="NCBI Taxonomy" id="8845"/>
    <lineage>
        <taxon>Eukaryota</taxon>
        <taxon>Metazoa</taxon>
        <taxon>Chordata</taxon>
        <taxon>Craniata</taxon>
        <taxon>Vertebrata</taxon>
        <taxon>Euteleostomi</taxon>
        <taxon>Archelosauria</taxon>
        <taxon>Archosauria</taxon>
        <taxon>Dinosauria</taxon>
        <taxon>Saurischia</taxon>
        <taxon>Theropoda</taxon>
        <taxon>Coelurosauria</taxon>
        <taxon>Aves</taxon>
        <taxon>Neognathae</taxon>
        <taxon>Galloanserae</taxon>
        <taxon>Anseriformes</taxon>
        <taxon>Anatidae</taxon>
        <taxon>Anserinae</taxon>
        <taxon>Anser</taxon>
    </lineage>
</organism>
<dbReference type="GO" id="GO:0005783">
    <property type="term" value="C:endoplasmic reticulum"/>
    <property type="evidence" value="ECO:0007669"/>
    <property type="project" value="TreeGrafter"/>
</dbReference>
<dbReference type="InterPro" id="IPR029200">
    <property type="entry name" value="TMEM247"/>
</dbReference>
<reference evidence="2" key="2">
    <citation type="submission" date="2025-09" db="UniProtKB">
        <authorList>
            <consortium name="Ensembl"/>
        </authorList>
    </citation>
    <scope>IDENTIFICATION</scope>
</reference>
<keyword evidence="1" id="KW-0472">Membrane</keyword>
<keyword evidence="3" id="KW-1185">Reference proteome</keyword>
<feature type="transmembrane region" description="Helical" evidence="1">
    <location>
        <begin position="206"/>
        <end position="226"/>
    </location>
</feature>
<keyword evidence="1" id="KW-1133">Transmembrane helix</keyword>
<proteinExistence type="predicted"/>
<accession>A0A8B9DE35</accession>
<dbReference type="AlphaFoldDB" id="A0A8B9DE35"/>
<evidence type="ECO:0000313" key="2">
    <source>
        <dbReference type="Ensembl" id="ENSACDP00005005052.1"/>
    </source>
</evidence>
<dbReference type="PANTHER" id="PTHR36691:SF1">
    <property type="entry name" value="TRANSMEMBRANE PROTEIN 247"/>
    <property type="match status" value="1"/>
</dbReference>
<feature type="transmembrane region" description="Helical" evidence="1">
    <location>
        <begin position="179"/>
        <end position="200"/>
    </location>
</feature>
<keyword evidence="1" id="KW-0812">Transmembrane</keyword>
<sequence>MKGVTFNPLIANSSFLCVPVAPCCPTCCFACSACCRNSGLGLCFWIRMREQEETLGDLPCDLNTRSCQSPAAGNQEMHRQMKVHEENDNFQTKLTSSEGEINTRLKTKQPNLRLNQASQPDLEKLRVDMELTVLKCQYEEKQRERQHKEKMCFLQLQTSPAHSDERLQDSHVPQDQTALLLYCFIFILLINTAKELLFFFVEKHELFVIALTLLYIIKNLWNYLLVISSSSPISAFSEIPDCNLQCSDVRMKGTLQGGSAM</sequence>
<reference evidence="2" key="1">
    <citation type="submission" date="2025-08" db="UniProtKB">
        <authorList>
            <consortium name="Ensembl"/>
        </authorList>
    </citation>
    <scope>IDENTIFICATION</scope>
</reference>
<dbReference type="Proteomes" id="UP000694521">
    <property type="component" value="Unplaced"/>
</dbReference>
<dbReference type="PANTHER" id="PTHR36691">
    <property type="entry name" value="TRANSMEMBRANE PROTEIN 247"/>
    <property type="match status" value="1"/>
</dbReference>
<name>A0A8B9DE35_ANSCY</name>
<evidence type="ECO:0000313" key="3">
    <source>
        <dbReference type="Proteomes" id="UP000694521"/>
    </source>
</evidence>
<dbReference type="Pfam" id="PF15444">
    <property type="entry name" value="TMEM247"/>
    <property type="match status" value="1"/>
</dbReference>
<dbReference type="Ensembl" id="ENSACDT00005006068.1">
    <property type="protein sequence ID" value="ENSACDP00005005052.1"/>
    <property type="gene ID" value="ENSACDG00005003706.1"/>
</dbReference>
<protein>
    <submittedName>
        <fullName evidence="2">Uncharacterized protein</fullName>
    </submittedName>
</protein>
<evidence type="ECO:0000256" key="1">
    <source>
        <dbReference type="SAM" id="Phobius"/>
    </source>
</evidence>